<comment type="similarity">
    <text evidence="1 4">Belongs to the pseudouridine synthase RluA family.</text>
</comment>
<protein>
    <recommendedName>
        <fullName evidence="4">Pseudouridine synthase</fullName>
        <ecNumber evidence="4">5.4.99.-</ecNumber>
    </recommendedName>
</protein>
<proteinExistence type="inferred from homology"/>
<evidence type="ECO:0000313" key="6">
    <source>
        <dbReference type="EMBL" id="BBU69556.1"/>
    </source>
</evidence>
<comment type="catalytic activity">
    <reaction evidence="3">
        <text>uridine(1911/1915/1917) in 23S rRNA = pseudouridine(1911/1915/1917) in 23S rRNA</text>
        <dbReference type="Rhea" id="RHEA:42524"/>
        <dbReference type="Rhea" id="RHEA-COMP:10097"/>
        <dbReference type="Rhea" id="RHEA-COMP:10098"/>
        <dbReference type="ChEBI" id="CHEBI:65314"/>
        <dbReference type="ChEBI" id="CHEBI:65315"/>
        <dbReference type="EC" id="5.4.99.23"/>
    </reaction>
</comment>
<dbReference type="GO" id="GO:0003723">
    <property type="term" value="F:RNA binding"/>
    <property type="evidence" value="ECO:0007669"/>
    <property type="project" value="InterPro"/>
</dbReference>
<dbReference type="SUPFAM" id="SSF55120">
    <property type="entry name" value="Pseudouridine synthase"/>
    <property type="match status" value="1"/>
</dbReference>
<comment type="catalytic activity">
    <reaction evidence="4">
        <text>a uridine in RNA = a pseudouridine in RNA</text>
        <dbReference type="Rhea" id="RHEA:48348"/>
        <dbReference type="Rhea" id="RHEA-COMP:12068"/>
        <dbReference type="Rhea" id="RHEA-COMP:12069"/>
        <dbReference type="ChEBI" id="CHEBI:65314"/>
        <dbReference type="ChEBI" id="CHEBI:65315"/>
    </reaction>
</comment>
<name>A0A679ICZ7_9RHOO</name>
<dbReference type="InterPro" id="IPR006225">
    <property type="entry name" value="PsdUridine_synth_RluC/D"/>
</dbReference>
<evidence type="ECO:0000256" key="2">
    <source>
        <dbReference type="ARBA" id="ARBA00023235"/>
    </source>
</evidence>
<dbReference type="InterPro" id="IPR020103">
    <property type="entry name" value="PsdUridine_synth_cat_dom_sf"/>
</dbReference>
<dbReference type="Gene3D" id="3.10.290.10">
    <property type="entry name" value="RNA-binding S4 domain"/>
    <property type="match status" value="1"/>
</dbReference>
<gene>
    <name evidence="6" type="primary">rluD</name>
    <name evidence="6" type="ORF">ICHIAU1_18390</name>
</gene>
<dbReference type="CDD" id="cd00165">
    <property type="entry name" value="S4"/>
    <property type="match status" value="1"/>
</dbReference>
<evidence type="ECO:0000256" key="4">
    <source>
        <dbReference type="RuleBase" id="RU362028"/>
    </source>
</evidence>
<dbReference type="PROSITE" id="PS50889">
    <property type="entry name" value="S4"/>
    <property type="match status" value="1"/>
</dbReference>
<dbReference type="InterPro" id="IPR006145">
    <property type="entry name" value="PsdUridine_synth_RsuA/RluA"/>
</dbReference>
<feature type="compositionally biased region" description="Acidic residues" evidence="5">
    <location>
        <begin position="8"/>
        <end position="27"/>
    </location>
</feature>
<dbReference type="GO" id="GO:0160140">
    <property type="term" value="F:23S rRNA pseudouridine(1911/1915/1917) synthase activity"/>
    <property type="evidence" value="ECO:0007669"/>
    <property type="project" value="UniProtKB-EC"/>
</dbReference>
<dbReference type="CDD" id="cd02869">
    <property type="entry name" value="PseudoU_synth_RluA_like"/>
    <property type="match status" value="1"/>
</dbReference>
<accession>A0A679ICZ7</accession>
<dbReference type="Pfam" id="PF00849">
    <property type="entry name" value="PseudoU_synth_2"/>
    <property type="match status" value="1"/>
</dbReference>
<keyword evidence="2 4" id="KW-0413">Isomerase</keyword>
<dbReference type="SUPFAM" id="SSF55174">
    <property type="entry name" value="Alpha-L RNA-binding motif"/>
    <property type="match status" value="1"/>
</dbReference>
<dbReference type="InterPro" id="IPR002942">
    <property type="entry name" value="S4_RNA-bd"/>
</dbReference>
<feature type="region of interest" description="Disordered" evidence="5">
    <location>
        <begin position="1"/>
        <end position="27"/>
    </location>
</feature>
<dbReference type="InterPro" id="IPR036986">
    <property type="entry name" value="S4_RNA-bd_sf"/>
</dbReference>
<dbReference type="PROSITE" id="PS01129">
    <property type="entry name" value="PSI_RLU"/>
    <property type="match status" value="1"/>
</dbReference>
<organism evidence="6 7">
    <name type="scientific">Fluviibacter phosphoraccumulans</name>
    <dbReference type="NCBI Taxonomy" id="1751046"/>
    <lineage>
        <taxon>Bacteria</taxon>
        <taxon>Pseudomonadati</taxon>
        <taxon>Pseudomonadota</taxon>
        <taxon>Betaproteobacteria</taxon>
        <taxon>Rhodocyclales</taxon>
        <taxon>Fluviibacteraceae</taxon>
        <taxon>Fluviibacter</taxon>
    </lineage>
</organism>
<dbReference type="SMART" id="SM00363">
    <property type="entry name" value="S4"/>
    <property type="match status" value="1"/>
</dbReference>
<sequence length="336" mass="37241">MKTQPYPEDIDSPEAMDDLEDNSGDDSTLDLVATQGGRLDQVLAEMIPEHSRNRLQQWIKAGRVLVDGQPVLEPKHKIYGGEDLAVRVDQVLTEAQAGTFLPEPMELQVVYEDEHLLVINKPAGLVVHPAAGNWQGTLLNGLLAYDPCFTQLPRAGIVHRLDKGTSGLMVVAKTLSAHTHLVRQLQARTVKRLYRAVVCGVPRVDGTVNAPVGRDQRQRTRMAVTSQGKEAITHYRLLEMYPGCSLVECVLETGRTHQIRVHMGFLGNPLVGDATYMGNRRFPLPDPAMHFERQALHARQLGLIHPVSGELMKWTVPPPADMTQLINDLRDLSDSA</sequence>
<dbReference type="PANTHER" id="PTHR21600">
    <property type="entry name" value="MITOCHONDRIAL RNA PSEUDOURIDINE SYNTHASE"/>
    <property type="match status" value="1"/>
</dbReference>
<reference evidence="7" key="1">
    <citation type="submission" date="2020-01" db="EMBL/GenBank/DDBJ databases">
        <title>Phosphoaccumulans saitamaens gen. nov., sp. nov., a polyphosphate accumulating bacterium isolated from surface river water.</title>
        <authorList>
            <person name="Watanabe K."/>
            <person name="Suda W."/>
        </authorList>
    </citation>
    <scope>NUCLEOTIDE SEQUENCE [LARGE SCALE GENOMIC DNA]</scope>
    <source>
        <strain evidence="7">ICHIAU1</strain>
    </source>
</reference>
<dbReference type="NCBIfam" id="TIGR00005">
    <property type="entry name" value="rluA_subfam"/>
    <property type="match status" value="1"/>
</dbReference>
<dbReference type="EC" id="5.4.99.-" evidence="4"/>
<dbReference type="PANTHER" id="PTHR21600:SF44">
    <property type="entry name" value="RIBOSOMAL LARGE SUBUNIT PSEUDOURIDINE SYNTHASE D"/>
    <property type="match status" value="1"/>
</dbReference>
<keyword evidence="7" id="KW-1185">Reference proteome</keyword>
<dbReference type="AlphaFoldDB" id="A0A679ICZ7"/>
<evidence type="ECO:0000256" key="3">
    <source>
        <dbReference type="ARBA" id="ARBA00036882"/>
    </source>
</evidence>
<dbReference type="RefSeq" id="WP_242451550.1">
    <property type="nucleotide sequence ID" value="NZ_AP019011.1"/>
</dbReference>
<dbReference type="Proteomes" id="UP000463961">
    <property type="component" value="Chromosome"/>
</dbReference>
<comment type="function">
    <text evidence="4">Responsible for synthesis of pseudouridine from uracil.</text>
</comment>
<dbReference type="EMBL" id="AP022345">
    <property type="protein sequence ID" value="BBU69556.1"/>
    <property type="molecule type" value="Genomic_DNA"/>
</dbReference>
<dbReference type="InterPro" id="IPR050188">
    <property type="entry name" value="RluA_PseudoU_synthase"/>
</dbReference>
<evidence type="ECO:0000313" key="7">
    <source>
        <dbReference type="Proteomes" id="UP000463961"/>
    </source>
</evidence>
<dbReference type="InterPro" id="IPR006224">
    <property type="entry name" value="PsdUridine_synth_RluA-like_CS"/>
</dbReference>
<dbReference type="GO" id="GO:0000455">
    <property type="term" value="P:enzyme-directed rRNA pseudouridine synthesis"/>
    <property type="evidence" value="ECO:0007669"/>
    <property type="project" value="UniProtKB-ARBA"/>
</dbReference>
<dbReference type="Pfam" id="PF01479">
    <property type="entry name" value="S4"/>
    <property type="match status" value="1"/>
</dbReference>
<dbReference type="Gene3D" id="3.30.2350.10">
    <property type="entry name" value="Pseudouridine synthase"/>
    <property type="match status" value="1"/>
</dbReference>
<evidence type="ECO:0000256" key="5">
    <source>
        <dbReference type="SAM" id="MobiDB-lite"/>
    </source>
</evidence>
<evidence type="ECO:0000256" key="1">
    <source>
        <dbReference type="ARBA" id="ARBA00010876"/>
    </source>
</evidence>